<sequence>MGFFSSLFKKKISSEVVRLYPVYPGKLKMLNEVNDPVFSIGAMGEGFAIEFSESAESVILKAPVSGKLELIFPTKHAYAFESQNGIKVLLHIGVDTVNLQGEGFEPLVEVGKEVKAGEPLVKVDLLKIRSNNFITDAIVTILPESNIKGVVFSEYDKNGIVEVEQAILTVDK</sequence>
<dbReference type="GO" id="GO:0016301">
    <property type="term" value="F:kinase activity"/>
    <property type="evidence" value="ECO:0007669"/>
    <property type="project" value="UniProtKB-KW"/>
</dbReference>
<evidence type="ECO:0000256" key="1">
    <source>
        <dbReference type="ARBA" id="ARBA00004496"/>
    </source>
</evidence>
<evidence type="ECO:0000313" key="9">
    <source>
        <dbReference type="Proteomes" id="UP000290495"/>
    </source>
</evidence>
<evidence type="ECO:0000256" key="5">
    <source>
        <dbReference type="ARBA" id="ARBA00022683"/>
    </source>
</evidence>
<organism evidence="8 9">
    <name type="scientific">Mycoplasmopsis canis</name>
    <dbReference type="NCBI Taxonomy" id="29555"/>
    <lineage>
        <taxon>Bacteria</taxon>
        <taxon>Bacillati</taxon>
        <taxon>Mycoplasmatota</taxon>
        <taxon>Mycoplasmoidales</taxon>
        <taxon>Metamycoplasmataceae</taxon>
        <taxon>Mycoplasmopsis</taxon>
    </lineage>
</organism>
<dbReference type="EC" id="2.7.1.-" evidence="8"/>
<evidence type="ECO:0000256" key="6">
    <source>
        <dbReference type="ARBA" id="ARBA00022777"/>
    </source>
</evidence>
<keyword evidence="6" id="KW-0418">Kinase</keyword>
<dbReference type="EC" id="2.7.1.69" evidence="8"/>
<dbReference type="InterPro" id="IPR011055">
    <property type="entry name" value="Dup_hybrid_motif"/>
</dbReference>
<dbReference type="PANTHER" id="PTHR45008">
    <property type="entry name" value="PTS SYSTEM GLUCOSE-SPECIFIC EIIA COMPONENT"/>
    <property type="match status" value="1"/>
</dbReference>
<dbReference type="InterPro" id="IPR050890">
    <property type="entry name" value="PTS_EIIA_component"/>
</dbReference>
<evidence type="ECO:0000256" key="4">
    <source>
        <dbReference type="ARBA" id="ARBA00022679"/>
    </source>
</evidence>
<feature type="domain" description="PTS EIIA type-1" evidence="7">
    <location>
        <begin position="35"/>
        <end position="143"/>
    </location>
</feature>
<evidence type="ECO:0000256" key="3">
    <source>
        <dbReference type="ARBA" id="ARBA00022597"/>
    </source>
</evidence>
<dbReference type="EMBL" id="LR215010">
    <property type="protein sequence ID" value="VEU68659.1"/>
    <property type="molecule type" value="Genomic_DNA"/>
</dbReference>
<dbReference type="PROSITE" id="PS51093">
    <property type="entry name" value="PTS_EIIA_TYPE_1"/>
    <property type="match status" value="1"/>
</dbReference>
<keyword evidence="3" id="KW-0762">Sugar transport</keyword>
<reference evidence="8 9" key="1">
    <citation type="submission" date="2019-01" db="EMBL/GenBank/DDBJ databases">
        <authorList>
            <consortium name="Pathogen Informatics"/>
        </authorList>
    </citation>
    <scope>NUCLEOTIDE SEQUENCE [LARGE SCALE GENOMIC DNA]</scope>
    <source>
        <strain evidence="8 9">NCTC10146</strain>
    </source>
</reference>
<dbReference type="Pfam" id="PF00358">
    <property type="entry name" value="PTS_EIIA_1"/>
    <property type="match status" value="1"/>
</dbReference>
<dbReference type="AlphaFoldDB" id="A0A449AQ33"/>
<protein>
    <submittedName>
        <fullName evidence="8">PTS system, glucose-specific IIABC component</fullName>
        <ecNumber evidence="8">2.7.1.-</ecNumber>
        <ecNumber evidence="8">2.7.1.69</ecNumber>
    </submittedName>
</protein>
<dbReference type="RefSeq" id="WP_004794398.1">
    <property type="nucleotide sequence ID" value="NZ_LR215010.1"/>
</dbReference>
<dbReference type="Proteomes" id="UP000290495">
    <property type="component" value="Chromosome"/>
</dbReference>
<accession>A0A449AQ33</accession>
<dbReference type="GO" id="GO:0005737">
    <property type="term" value="C:cytoplasm"/>
    <property type="evidence" value="ECO:0007669"/>
    <property type="project" value="UniProtKB-SubCell"/>
</dbReference>
<evidence type="ECO:0000256" key="2">
    <source>
        <dbReference type="ARBA" id="ARBA00022448"/>
    </source>
</evidence>
<dbReference type="NCBIfam" id="TIGR00830">
    <property type="entry name" value="PTBA"/>
    <property type="match status" value="1"/>
</dbReference>
<dbReference type="GO" id="GO:0009401">
    <property type="term" value="P:phosphoenolpyruvate-dependent sugar phosphotransferase system"/>
    <property type="evidence" value="ECO:0007669"/>
    <property type="project" value="UniProtKB-KW"/>
</dbReference>
<evidence type="ECO:0000313" key="8">
    <source>
        <dbReference type="EMBL" id="VEU68659.1"/>
    </source>
</evidence>
<dbReference type="PANTHER" id="PTHR45008:SF1">
    <property type="entry name" value="PTS SYSTEM GLUCOSE-SPECIFIC EIIA COMPONENT"/>
    <property type="match status" value="1"/>
</dbReference>
<comment type="subcellular location">
    <subcellularLocation>
        <location evidence="1">Cytoplasm</location>
    </subcellularLocation>
</comment>
<keyword evidence="5" id="KW-0598">Phosphotransferase system</keyword>
<keyword evidence="4 8" id="KW-0808">Transferase</keyword>
<keyword evidence="2" id="KW-0813">Transport</keyword>
<dbReference type="SUPFAM" id="SSF51261">
    <property type="entry name" value="Duplicated hybrid motif"/>
    <property type="match status" value="1"/>
</dbReference>
<dbReference type="InterPro" id="IPR001127">
    <property type="entry name" value="PTS_EIIA_1_perm"/>
</dbReference>
<dbReference type="PROSITE" id="PS00371">
    <property type="entry name" value="PTS_EIIA_TYPE_1_HIS"/>
    <property type="match status" value="1"/>
</dbReference>
<evidence type="ECO:0000259" key="7">
    <source>
        <dbReference type="PROSITE" id="PS51093"/>
    </source>
</evidence>
<proteinExistence type="predicted"/>
<name>A0A449AQ33_9BACT</name>
<gene>
    <name evidence="8" type="primary">MCYN0738</name>
    <name evidence="8" type="ORF">NCTC10146_00106</name>
</gene>
<dbReference type="Gene3D" id="2.70.70.10">
    <property type="entry name" value="Glucose Permease (Domain IIA)"/>
    <property type="match status" value="1"/>
</dbReference>